<dbReference type="EMBL" id="OB660039">
    <property type="protein sequence ID" value="CAD7222233.1"/>
    <property type="molecule type" value="Genomic_DNA"/>
</dbReference>
<protein>
    <submittedName>
        <fullName evidence="2">Uncharacterized protein</fullName>
    </submittedName>
</protein>
<reference evidence="2" key="1">
    <citation type="submission" date="2020-11" db="EMBL/GenBank/DDBJ databases">
        <authorList>
            <person name="Tran Van P."/>
        </authorList>
    </citation>
    <scope>NUCLEOTIDE SEQUENCE</scope>
</reference>
<sequence>MPPTAIIPTQQKLAEKLKILNDRGVGMMTRLYNIKKACSDPKFKPAFLSEKSLESTIKDVIKRFPHIESKRMAPIQVHRQEIVKSLSLYYNTFVDLMDFKDNVAELFNIMDVCKVQLDLSVNFDLTRGYLDLMSTYVSLMILLSRVDDRKAVLGLYSAAFEINNGQGDPSFPRLGQMIMEYEVPLKKLAEDFHTHSRLLLNALASLKETYKLRNMSADEWRRDDLLSLVMLPNELLLPETVSKVDRLSIIECISNELLSLDTLDKWIIYGLILCHQAVPREEILQDLWSSALRTGWTITLFRDEIWHYHADIIAFFDSMKGYHKRSAEVKELFNASIQNSPRIHRERRKFLRTALKELGLIFTDQPGLLGPKALHVFMGLCYARDEVHWLIRHNENVPSHGKTRNKNWEDLTDRHLPELLFHMEELRSLVKRYTTVIQRYYVAYLSDFDAEALSRELQKVPVASEEDSVILSSITNTISGLSPKQVDEGQLFDFRGLRIDWCRLQAYGSVTGAQFSVFEYKYIASLINGISYHTKLVDFLDQLLIETSDLSLFCFYSKPFETNFRMCLEFPAQNRFIVAFPLICSHFQYCTHELCPEERHHLRERSLSVLNMFLDEMAKEAKNIITTICDQQCMLSYELLPKYAAPALMAQVHRKKRDKARRGPLSGEELPGMESFRKTREELTKDDKLHMALTELSYAINYCSKITVWDYTFAPREFLSQHLEHRFAKVLVGMTMYNNTTDEIAKPSELLSTVRGYMNVLQTVENYVHIDLTGIFNSVLNQQTQPTDANGDKTVAYLYTQWYSDVLLRRVSGGQIIFSPVQRSFVSIVPDNVTPFSAEEYSDVNELRALADLVGPYGIKQLNETLMWHIARQVVELRKLVLENREELQELRTKFDNPEAMKDLTKRLRNVDTLLHRMTIIGVILCFHQLVQDALQDTLSDRIPFLLSSVVDFHHDTPSGDSMIENVKLQVRLGSPCFLSLA</sequence>
<gene>
    <name evidence="2" type="ORF">CTOB1V02_LOCUS247</name>
</gene>
<dbReference type="Pfam" id="PF09735">
    <property type="entry name" value="Nckap1"/>
    <property type="match status" value="1"/>
</dbReference>
<dbReference type="PANTHER" id="PTHR12093">
    <property type="entry name" value="NCK-ASSOCIATED PROTEIN 1"/>
    <property type="match status" value="1"/>
</dbReference>
<dbReference type="PANTHER" id="PTHR12093:SF10">
    <property type="entry name" value="MEMBRANE-ASSOCIATED PROTEIN HEM"/>
    <property type="match status" value="1"/>
</dbReference>
<accession>A0A7R8W0Y1</accession>
<name>A0A7R8W0Y1_9CRUS</name>
<organism evidence="2">
    <name type="scientific">Cyprideis torosa</name>
    <dbReference type="NCBI Taxonomy" id="163714"/>
    <lineage>
        <taxon>Eukaryota</taxon>
        <taxon>Metazoa</taxon>
        <taxon>Ecdysozoa</taxon>
        <taxon>Arthropoda</taxon>
        <taxon>Crustacea</taxon>
        <taxon>Oligostraca</taxon>
        <taxon>Ostracoda</taxon>
        <taxon>Podocopa</taxon>
        <taxon>Podocopida</taxon>
        <taxon>Cytherocopina</taxon>
        <taxon>Cytheroidea</taxon>
        <taxon>Cytherideidae</taxon>
        <taxon>Cyprideis</taxon>
    </lineage>
</organism>
<dbReference type="OrthoDB" id="548214at2759"/>
<dbReference type="GO" id="GO:0016477">
    <property type="term" value="P:cell migration"/>
    <property type="evidence" value="ECO:0007669"/>
    <property type="project" value="TreeGrafter"/>
</dbReference>
<dbReference type="GO" id="GO:0030866">
    <property type="term" value="P:cortical actin cytoskeleton organization"/>
    <property type="evidence" value="ECO:0007669"/>
    <property type="project" value="TreeGrafter"/>
</dbReference>
<proteinExistence type="inferred from homology"/>
<dbReference type="AlphaFoldDB" id="A0A7R8W0Y1"/>
<dbReference type="GO" id="GO:0030031">
    <property type="term" value="P:cell projection assembly"/>
    <property type="evidence" value="ECO:0007669"/>
    <property type="project" value="TreeGrafter"/>
</dbReference>
<evidence type="ECO:0000313" key="2">
    <source>
        <dbReference type="EMBL" id="CAD7222233.1"/>
    </source>
</evidence>
<dbReference type="InterPro" id="IPR019137">
    <property type="entry name" value="Nck-associated_protein-1"/>
</dbReference>
<dbReference type="GO" id="GO:0048812">
    <property type="term" value="P:neuron projection morphogenesis"/>
    <property type="evidence" value="ECO:0007669"/>
    <property type="project" value="TreeGrafter"/>
</dbReference>
<comment type="similarity">
    <text evidence="1">Belongs to the HEM-1/HEM-2 family.</text>
</comment>
<dbReference type="GO" id="GO:0031209">
    <property type="term" value="C:SCAR complex"/>
    <property type="evidence" value="ECO:0007669"/>
    <property type="project" value="TreeGrafter"/>
</dbReference>
<evidence type="ECO:0000256" key="1">
    <source>
        <dbReference type="ARBA" id="ARBA00037947"/>
    </source>
</evidence>